<dbReference type="STRING" id="2025994.A0A2T2ZVN7"/>
<dbReference type="SUPFAM" id="SSF51735">
    <property type="entry name" value="NAD(P)-binding Rossmann-fold domains"/>
    <property type="match status" value="1"/>
</dbReference>
<dbReference type="SUPFAM" id="SSF50129">
    <property type="entry name" value="GroES-like"/>
    <property type="match status" value="1"/>
</dbReference>
<reference evidence="9 10" key="1">
    <citation type="journal article" date="2018" name="Mycol. Prog.">
        <title>Coniella lustricola, a new species from submerged detritus.</title>
        <authorList>
            <person name="Raudabaugh D.B."/>
            <person name="Iturriaga T."/>
            <person name="Carver A."/>
            <person name="Mondo S."/>
            <person name="Pangilinan J."/>
            <person name="Lipzen A."/>
            <person name="He G."/>
            <person name="Amirebrahimi M."/>
            <person name="Grigoriev I.V."/>
            <person name="Miller A.N."/>
        </authorList>
    </citation>
    <scope>NUCLEOTIDE SEQUENCE [LARGE SCALE GENOMIC DNA]</scope>
    <source>
        <strain evidence="9 10">B22-T-1</strain>
    </source>
</reference>
<dbReference type="InterPro" id="IPR013154">
    <property type="entry name" value="ADH-like_N"/>
</dbReference>
<keyword evidence="5" id="KW-0560">Oxidoreductase</keyword>
<dbReference type="GO" id="GO:0008270">
    <property type="term" value="F:zinc ion binding"/>
    <property type="evidence" value="ECO:0007669"/>
    <property type="project" value="InterPro"/>
</dbReference>
<dbReference type="Proteomes" id="UP000241462">
    <property type="component" value="Unassembled WGS sequence"/>
</dbReference>
<dbReference type="PANTHER" id="PTHR42940:SF1">
    <property type="entry name" value="ENOYL REDUCTASE (ER) DOMAIN-CONTAINING PROTEIN"/>
    <property type="match status" value="1"/>
</dbReference>
<dbReference type="OrthoDB" id="1879366at2759"/>
<proteinExistence type="inferred from homology"/>
<dbReference type="Gene3D" id="3.90.180.10">
    <property type="entry name" value="Medium-chain alcohol dehydrogenases, catalytic domain"/>
    <property type="match status" value="1"/>
</dbReference>
<keyword evidence="6" id="KW-0520">NAD</keyword>
<dbReference type="AlphaFoldDB" id="A0A2T2ZVN7"/>
<evidence type="ECO:0000256" key="3">
    <source>
        <dbReference type="ARBA" id="ARBA00022723"/>
    </source>
</evidence>
<dbReference type="SMART" id="SM00829">
    <property type="entry name" value="PKS_ER"/>
    <property type="match status" value="1"/>
</dbReference>
<dbReference type="InterPro" id="IPR020843">
    <property type="entry name" value="ER"/>
</dbReference>
<evidence type="ECO:0000256" key="6">
    <source>
        <dbReference type="ARBA" id="ARBA00023027"/>
    </source>
</evidence>
<dbReference type="Pfam" id="PF08240">
    <property type="entry name" value="ADH_N"/>
    <property type="match status" value="1"/>
</dbReference>
<evidence type="ECO:0000256" key="4">
    <source>
        <dbReference type="ARBA" id="ARBA00022833"/>
    </source>
</evidence>
<dbReference type="InterPro" id="IPR036291">
    <property type="entry name" value="NAD(P)-bd_dom_sf"/>
</dbReference>
<evidence type="ECO:0000256" key="2">
    <source>
        <dbReference type="ARBA" id="ARBA00008072"/>
    </source>
</evidence>
<evidence type="ECO:0000256" key="7">
    <source>
        <dbReference type="RuleBase" id="RU361277"/>
    </source>
</evidence>
<sequence>MGKSTNTNENSHPEIPKECIAGVVKNEGPDFEIEVKKVPVPEIGPDDVLIKLNATGLCMSDVHFMLNDWSMPPMSAFGTVCAGHEGSGVIVKVGERVRNLTVGQRAGIKPIWDVCGICDQCKNGRDNYCPKGKHTGLHVDGSYKQYITAPERYTTIIPDGVDDHIAGPVMCSASTIYTALKTSGLRAGQWACFPGGGGGVGIQGVQLASAMGMRPIVVDTGAERKALVEEMGAEAFVDFKEVENPAAEVAKITGGGAHGVFVTAIQAYPTCLDYAGGRHEAVVVCIGLPPDGKFHIDVDPNRIAFLNQSIKGTLVSPQKDIDEALDFARRGKLHLKPTVVGLSKWNESIQKLKRGQVAGSVITVISMI</sequence>
<evidence type="ECO:0000313" key="9">
    <source>
        <dbReference type="EMBL" id="PSR77924.1"/>
    </source>
</evidence>
<dbReference type="PANTHER" id="PTHR42940">
    <property type="entry name" value="ALCOHOL DEHYDROGENASE 1-RELATED"/>
    <property type="match status" value="1"/>
</dbReference>
<dbReference type="GO" id="GO:0004022">
    <property type="term" value="F:alcohol dehydrogenase (NAD+) activity"/>
    <property type="evidence" value="ECO:0007669"/>
    <property type="project" value="TreeGrafter"/>
</dbReference>
<keyword evidence="3 7" id="KW-0479">Metal-binding</keyword>
<dbReference type="FunFam" id="3.40.50.720:FF:000039">
    <property type="entry name" value="Alcohol dehydrogenase AdhP"/>
    <property type="match status" value="1"/>
</dbReference>
<gene>
    <name evidence="9" type="ORF">BD289DRAFT_463463</name>
</gene>
<evidence type="ECO:0000259" key="8">
    <source>
        <dbReference type="SMART" id="SM00829"/>
    </source>
</evidence>
<dbReference type="InterPro" id="IPR002328">
    <property type="entry name" value="ADH_Zn_CS"/>
</dbReference>
<accession>A0A2T2ZVN7</accession>
<dbReference type="InterPro" id="IPR011032">
    <property type="entry name" value="GroES-like_sf"/>
</dbReference>
<dbReference type="InParanoid" id="A0A2T2ZVN7"/>
<protein>
    <submittedName>
        <fullName evidence="9">Chaperonin 10-like protein</fullName>
    </submittedName>
</protein>
<evidence type="ECO:0000313" key="10">
    <source>
        <dbReference type="Proteomes" id="UP000241462"/>
    </source>
</evidence>
<dbReference type="Gene3D" id="3.40.50.720">
    <property type="entry name" value="NAD(P)-binding Rossmann-like Domain"/>
    <property type="match status" value="1"/>
</dbReference>
<keyword evidence="10" id="KW-1185">Reference proteome</keyword>
<evidence type="ECO:0000256" key="5">
    <source>
        <dbReference type="ARBA" id="ARBA00023002"/>
    </source>
</evidence>
<dbReference type="Pfam" id="PF00107">
    <property type="entry name" value="ADH_zinc_N"/>
    <property type="match status" value="1"/>
</dbReference>
<evidence type="ECO:0000256" key="1">
    <source>
        <dbReference type="ARBA" id="ARBA00001947"/>
    </source>
</evidence>
<name>A0A2T2ZVN7_9PEZI</name>
<dbReference type="InterPro" id="IPR013149">
    <property type="entry name" value="ADH-like_C"/>
</dbReference>
<dbReference type="GO" id="GO:0005737">
    <property type="term" value="C:cytoplasm"/>
    <property type="evidence" value="ECO:0007669"/>
    <property type="project" value="TreeGrafter"/>
</dbReference>
<comment type="cofactor">
    <cofactor evidence="1 7">
        <name>Zn(2+)</name>
        <dbReference type="ChEBI" id="CHEBI:29105"/>
    </cofactor>
</comment>
<comment type="similarity">
    <text evidence="2 7">Belongs to the zinc-containing alcohol dehydrogenase family.</text>
</comment>
<dbReference type="PROSITE" id="PS00059">
    <property type="entry name" value="ADH_ZINC"/>
    <property type="match status" value="1"/>
</dbReference>
<keyword evidence="4 7" id="KW-0862">Zinc</keyword>
<organism evidence="9 10">
    <name type="scientific">Coniella lustricola</name>
    <dbReference type="NCBI Taxonomy" id="2025994"/>
    <lineage>
        <taxon>Eukaryota</taxon>
        <taxon>Fungi</taxon>
        <taxon>Dikarya</taxon>
        <taxon>Ascomycota</taxon>
        <taxon>Pezizomycotina</taxon>
        <taxon>Sordariomycetes</taxon>
        <taxon>Sordariomycetidae</taxon>
        <taxon>Diaporthales</taxon>
        <taxon>Schizoparmaceae</taxon>
        <taxon>Coniella</taxon>
    </lineage>
</organism>
<dbReference type="CDD" id="cd08297">
    <property type="entry name" value="CAD3"/>
    <property type="match status" value="1"/>
</dbReference>
<feature type="domain" description="Enoyl reductase (ER)" evidence="8">
    <location>
        <begin position="28"/>
        <end position="363"/>
    </location>
</feature>
<dbReference type="EMBL" id="KZ678630">
    <property type="protein sequence ID" value="PSR77924.1"/>
    <property type="molecule type" value="Genomic_DNA"/>
</dbReference>